<sequence length="244" mass="27226">MAKNIGPIQFTGKLGDISGRSTSFGNILQTPGGFKGERIKTEDRYIKTRQLNSEFSRCAKISSVLYKSLGWHLKTIPDTYVYGHIQGRICAIKECDEQSPKGEKTVARGLATQKGQLLLRDFSFNRKRDMTPALMISARFFLDEGRLFLRQFDVSRAVSPKGAKHLGLQLVLLRLDTETPAVAVALSEMVFMPLDSERKDIVLQAALPEGEGTLIGLLYAGFCGEDHGELFWRRDWRNSLGVVG</sequence>
<evidence type="ECO:0000313" key="2">
    <source>
        <dbReference type="Proteomes" id="UP000277579"/>
    </source>
</evidence>
<organism evidence="1 2">
    <name type="scientific">Flavobacterium endophyticum</name>
    <dbReference type="NCBI Taxonomy" id="1540163"/>
    <lineage>
        <taxon>Bacteria</taxon>
        <taxon>Pseudomonadati</taxon>
        <taxon>Bacteroidota</taxon>
        <taxon>Flavobacteriia</taxon>
        <taxon>Flavobacteriales</taxon>
        <taxon>Flavobacteriaceae</taxon>
        <taxon>Flavobacterium</taxon>
    </lineage>
</organism>
<dbReference type="RefSeq" id="WP_121377336.1">
    <property type="nucleotide sequence ID" value="NZ_RBLC01000005.1"/>
</dbReference>
<comment type="caution">
    <text evidence="1">The sequence shown here is derived from an EMBL/GenBank/DDBJ whole genome shotgun (WGS) entry which is preliminary data.</text>
</comment>
<dbReference type="EMBL" id="RBLC01000005">
    <property type="protein sequence ID" value="RKS19104.1"/>
    <property type="molecule type" value="Genomic_DNA"/>
</dbReference>
<dbReference type="AlphaFoldDB" id="A0A495LZJ0"/>
<dbReference type="Proteomes" id="UP000277579">
    <property type="component" value="Unassembled WGS sequence"/>
</dbReference>
<keyword evidence="2" id="KW-1185">Reference proteome</keyword>
<evidence type="ECO:0000313" key="1">
    <source>
        <dbReference type="EMBL" id="RKS19104.1"/>
    </source>
</evidence>
<accession>A0A495LZJ0</accession>
<protein>
    <submittedName>
        <fullName evidence="1">Uncharacterized protein</fullName>
    </submittedName>
</protein>
<name>A0A495LZJ0_9FLAO</name>
<reference evidence="1 2" key="1">
    <citation type="submission" date="2018-10" db="EMBL/GenBank/DDBJ databases">
        <title>Genomic Encyclopedia of Archaeal and Bacterial Type Strains, Phase II (KMG-II): from individual species to whole genera.</title>
        <authorList>
            <person name="Goeker M."/>
        </authorList>
    </citation>
    <scope>NUCLEOTIDE SEQUENCE [LARGE SCALE GENOMIC DNA]</scope>
    <source>
        <strain evidence="1 2">DSM 29537</strain>
    </source>
</reference>
<proteinExistence type="predicted"/>
<gene>
    <name evidence="1" type="ORF">CLV94_3055</name>
</gene>